<reference evidence="1" key="1">
    <citation type="submission" date="2021-02" db="EMBL/GenBank/DDBJ databases">
        <authorList>
            <person name="Nowell W R."/>
        </authorList>
    </citation>
    <scope>NUCLEOTIDE SEQUENCE</scope>
</reference>
<dbReference type="EMBL" id="CAJOBJ010057287">
    <property type="protein sequence ID" value="CAF4402525.1"/>
    <property type="molecule type" value="Genomic_DNA"/>
</dbReference>
<sequence>KNLKIQNHYIGPMCCLKVLYYFLNAPDDTVNTVERYTENILKQFLVLEA</sequence>
<evidence type="ECO:0000313" key="1">
    <source>
        <dbReference type="EMBL" id="CAF4402525.1"/>
    </source>
</evidence>
<protein>
    <submittedName>
        <fullName evidence="1">Uncharacterized protein</fullName>
    </submittedName>
</protein>
<dbReference type="AlphaFoldDB" id="A0A8S2VIR4"/>
<comment type="caution">
    <text evidence="1">The sequence shown here is derived from an EMBL/GenBank/DDBJ whole genome shotgun (WGS) entry which is preliminary data.</text>
</comment>
<gene>
    <name evidence="1" type="ORF">GIL414_LOCUS30224</name>
</gene>
<organism evidence="1 2">
    <name type="scientific">Rotaria magnacalcarata</name>
    <dbReference type="NCBI Taxonomy" id="392030"/>
    <lineage>
        <taxon>Eukaryota</taxon>
        <taxon>Metazoa</taxon>
        <taxon>Spiralia</taxon>
        <taxon>Gnathifera</taxon>
        <taxon>Rotifera</taxon>
        <taxon>Eurotatoria</taxon>
        <taxon>Bdelloidea</taxon>
        <taxon>Philodinida</taxon>
        <taxon>Philodinidae</taxon>
        <taxon>Rotaria</taxon>
    </lineage>
</organism>
<dbReference type="Proteomes" id="UP000681720">
    <property type="component" value="Unassembled WGS sequence"/>
</dbReference>
<evidence type="ECO:0000313" key="2">
    <source>
        <dbReference type="Proteomes" id="UP000681720"/>
    </source>
</evidence>
<proteinExistence type="predicted"/>
<accession>A0A8S2VIR4</accession>
<feature type="non-terminal residue" evidence="1">
    <location>
        <position position="1"/>
    </location>
</feature>
<name>A0A8S2VIR4_9BILA</name>